<accession>A0A811V7S3</accession>
<name>A0A811V7S3_CERCA</name>
<keyword evidence="2" id="KW-1185">Reference proteome</keyword>
<evidence type="ECO:0000313" key="2">
    <source>
        <dbReference type="Proteomes" id="UP000606786"/>
    </source>
</evidence>
<gene>
    <name evidence="1" type="ORF">CCAP1982_LOCUS14821</name>
</gene>
<protein>
    <submittedName>
        <fullName evidence="1">(Mediterranean fruit fly) hypothetical protein</fullName>
    </submittedName>
</protein>
<organism evidence="1 2">
    <name type="scientific">Ceratitis capitata</name>
    <name type="common">Mediterranean fruit fly</name>
    <name type="synonym">Tephritis capitata</name>
    <dbReference type="NCBI Taxonomy" id="7213"/>
    <lineage>
        <taxon>Eukaryota</taxon>
        <taxon>Metazoa</taxon>
        <taxon>Ecdysozoa</taxon>
        <taxon>Arthropoda</taxon>
        <taxon>Hexapoda</taxon>
        <taxon>Insecta</taxon>
        <taxon>Pterygota</taxon>
        <taxon>Neoptera</taxon>
        <taxon>Endopterygota</taxon>
        <taxon>Diptera</taxon>
        <taxon>Brachycera</taxon>
        <taxon>Muscomorpha</taxon>
        <taxon>Tephritoidea</taxon>
        <taxon>Tephritidae</taxon>
        <taxon>Ceratitis</taxon>
        <taxon>Ceratitis</taxon>
    </lineage>
</organism>
<evidence type="ECO:0000313" key="1">
    <source>
        <dbReference type="EMBL" id="CAD7006505.1"/>
    </source>
</evidence>
<dbReference type="InterPro" id="IPR036397">
    <property type="entry name" value="RNaseH_sf"/>
</dbReference>
<sequence length="107" mass="12268">MTLHGLDCKRTTDSRGGKNCFFRVKSKDDSFRDSYLNCLTSKPKSITGKTCELRLKLLDQPPYPPDLAPSVFLFFSQLKIMHGGQRFASDIEVTIIFQRKTPSSNYW</sequence>
<dbReference type="Gene3D" id="3.30.420.10">
    <property type="entry name" value="Ribonuclease H-like superfamily/Ribonuclease H"/>
    <property type="match status" value="1"/>
</dbReference>
<dbReference type="EMBL" id="CAJHJT010000034">
    <property type="protein sequence ID" value="CAD7006505.1"/>
    <property type="molecule type" value="Genomic_DNA"/>
</dbReference>
<dbReference type="GO" id="GO:0003676">
    <property type="term" value="F:nucleic acid binding"/>
    <property type="evidence" value="ECO:0007669"/>
    <property type="project" value="InterPro"/>
</dbReference>
<comment type="caution">
    <text evidence="1">The sequence shown here is derived from an EMBL/GenBank/DDBJ whole genome shotgun (WGS) entry which is preliminary data.</text>
</comment>
<dbReference type="AlphaFoldDB" id="A0A811V7S3"/>
<reference evidence="1" key="1">
    <citation type="submission" date="2020-11" db="EMBL/GenBank/DDBJ databases">
        <authorList>
            <person name="Whitehead M."/>
        </authorList>
    </citation>
    <scope>NUCLEOTIDE SEQUENCE</scope>
    <source>
        <strain evidence="1">EGII</strain>
    </source>
</reference>
<dbReference type="Proteomes" id="UP000606786">
    <property type="component" value="Unassembled WGS sequence"/>
</dbReference>
<proteinExistence type="predicted"/>